<feature type="signal peptide" evidence="7">
    <location>
        <begin position="1"/>
        <end position="23"/>
    </location>
</feature>
<dbReference type="SUPFAM" id="SSF49899">
    <property type="entry name" value="Concanavalin A-like lectins/glucanases"/>
    <property type="match status" value="1"/>
</dbReference>
<comment type="similarity">
    <text evidence="2">Belongs to the glycosyl hydrolase 16 family.</text>
</comment>
<feature type="compositionally biased region" description="Polar residues" evidence="6">
    <location>
        <begin position="469"/>
        <end position="487"/>
    </location>
</feature>
<dbReference type="EC" id="3.2.1.6" evidence="3"/>
<dbReference type="Pfam" id="PF26113">
    <property type="entry name" value="GH16_XgeA"/>
    <property type="match status" value="1"/>
</dbReference>
<evidence type="ECO:0000256" key="7">
    <source>
        <dbReference type="SAM" id="SignalP"/>
    </source>
</evidence>
<proteinExistence type="inferred from homology"/>
<organism evidence="9 10">
    <name type="scientific">Clathrospora elynae</name>
    <dbReference type="NCBI Taxonomy" id="706981"/>
    <lineage>
        <taxon>Eukaryota</taxon>
        <taxon>Fungi</taxon>
        <taxon>Dikarya</taxon>
        <taxon>Ascomycota</taxon>
        <taxon>Pezizomycotina</taxon>
        <taxon>Dothideomycetes</taxon>
        <taxon>Pleosporomycetidae</taxon>
        <taxon>Pleosporales</taxon>
        <taxon>Diademaceae</taxon>
        <taxon>Clathrospora</taxon>
    </lineage>
</organism>
<feature type="domain" description="GH16" evidence="8">
    <location>
        <begin position="24"/>
        <end position="278"/>
    </location>
</feature>
<dbReference type="Proteomes" id="UP000800038">
    <property type="component" value="Unassembled WGS sequence"/>
</dbReference>
<evidence type="ECO:0000313" key="9">
    <source>
        <dbReference type="EMBL" id="KAF1944136.1"/>
    </source>
</evidence>
<dbReference type="CDD" id="cd02181">
    <property type="entry name" value="GH16_fungal_Lam16A_glucanase"/>
    <property type="match status" value="1"/>
</dbReference>
<dbReference type="OrthoDB" id="192832at2759"/>
<feature type="compositionally biased region" description="Low complexity" evidence="6">
    <location>
        <begin position="448"/>
        <end position="468"/>
    </location>
</feature>
<name>A0A6A5T096_9PLEO</name>
<dbReference type="AlphaFoldDB" id="A0A6A5T096"/>
<dbReference type="GO" id="GO:0052861">
    <property type="term" value="F:endo-1,3(4)-beta-glucanase activity"/>
    <property type="evidence" value="ECO:0007669"/>
    <property type="project" value="UniProtKB-EC"/>
</dbReference>
<keyword evidence="5" id="KW-0326">Glycosidase</keyword>
<dbReference type="InterPro" id="IPR000757">
    <property type="entry name" value="Beta-glucanase-like"/>
</dbReference>
<dbReference type="InterPro" id="IPR050546">
    <property type="entry name" value="Glycosyl_Hydrlase_16"/>
</dbReference>
<dbReference type="InterPro" id="IPR013320">
    <property type="entry name" value="ConA-like_dom_sf"/>
</dbReference>
<feature type="region of interest" description="Disordered" evidence="6">
    <location>
        <begin position="547"/>
        <end position="575"/>
    </location>
</feature>
<dbReference type="GO" id="GO:0009251">
    <property type="term" value="P:glucan catabolic process"/>
    <property type="evidence" value="ECO:0007669"/>
    <property type="project" value="TreeGrafter"/>
</dbReference>
<evidence type="ECO:0000259" key="8">
    <source>
        <dbReference type="PROSITE" id="PS51762"/>
    </source>
</evidence>
<feature type="compositionally biased region" description="Basic residues" evidence="6">
    <location>
        <begin position="555"/>
        <end position="575"/>
    </location>
</feature>
<feature type="chain" id="PRO_5025617272" description="endo-1,3(4)-beta-glucanase" evidence="7">
    <location>
        <begin position="24"/>
        <end position="575"/>
    </location>
</feature>
<reference evidence="9" key="1">
    <citation type="journal article" date="2020" name="Stud. Mycol.">
        <title>101 Dothideomycetes genomes: a test case for predicting lifestyles and emergence of pathogens.</title>
        <authorList>
            <person name="Haridas S."/>
            <person name="Albert R."/>
            <person name="Binder M."/>
            <person name="Bloem J."/>
            <person name="Labutti K."/>
            <person name="Salamov A."/>
            <person name="Andreopoulos B."/>
            <person name="Baker S."/>
            <person name="Barry K."/>
            <person name="Bills G."/>
            <person name="Bluhm B."/>
            <person name="Cannon C."/>
            <person name="Castanera R."/>
            <person name="Culley D."/>
            <person name="Daum C."/>
            <person name="Ezra D."/>
            <person name="Gonzalez J."/>
            <person name="Henrissat B."/>
            <person name="Kuo A."/>
            <person name="Liang C."/>
            <person name="Lipzen A."/>
            <person name="Lutzoni F."/>
            <person name="Magnuson J."/>
            <person name="Mondo S."/>
            <person name="Nolan M."/>
            <person name="Ohm R."/>
            <person name="Pangilinan J."/>
            <person name="Park H.-J."/>
            <person name="Ramirez L."/>
            <person name="Alfaro M."/>
            <person name="Sun H."/>
            <person name="Tritt A."/>
            <person name="Yoshinaga Y."/>
            <person name="Zwiers L.-H."/>
            <person name="Turgeon B."/>
            <person name="Goodwin S."/>
            <person name="Spatafora J."/>
            <person name="Crous P."/>
            <person name="Grigoriev I."/>
        </authorList>
    </citation>
    <scope>NUCLEOTIDE SEQUENCE</scope>
    <source>
        <strain evidence="9">CBS 161.51</strain>
    </source>
</reference>
<evidence type="ECO:0000256" key="6">
    <source>
        <dbReference type="SAM" id="MobiDB-lite"/>
    </source>
</evidence>
<keyword evidence="10" id="KW-1185">Reference proteome</keyword>
<protein>
    <recommendedName>
        <fullName evidence="3">endo-1,3(4)-beta-glucanase</fullName>
        <ecNumber evidence="3">3.2.1.6</ecNumber>
    </recommendedName>
</protein>
<accession>A0A6A5T096</accession>
<keyword evidence="4" id="KW-0378">Hydrolase</keyword>
<feature type="compositionally biased region" description="Low complexity" evidence="6">
    <location>
        <begin position="400"/>
        <end position="413"/>
    </location>
</feature>
<comment type="catalytic activity">
    <reaction evidence="1">
        <text>Endohydrolysis of (1-&gt;3)- or (1-&gt;4)-linkages in beta-D-glucans when the glucose residue whose reducing group is involved in the linkage to be hydrolyzed is itself substituted at C-3.</text>
        <dbReference type="EC" id="3.2.1.6"/>
    </reaction>
</comment>
<evidence type="ECO:0000256" key="3">
    <source>
        <dbReference type="ARBA" id="ARBA00012599"/>
    </source>
</evidence>
<sequence>MRFSTLTSAAAFFELSIAGYVLQDDYMTDFYGAFDFFTGEDPTEGFVQYVDEATARQTNLINSSATSAVSWGVDAENKTPEGRPSIRIESKKSYNTGLIVLDVAHMPFGCGTWPAFWTIGPDWPQNGEIDILEGVNEQTNNGMTLHTGPGCQIGQDIAQFAGELNTGNCDIAAKGQGKNVGCSIEHPSKQSYGAGLNQIGGGVYATQWTSEAISVYFFPRDSIPADVLGDNPDPSGWGKPAAMFTGDCDIEKTFHEQKMIFDTTFCGQWAGSSSVWDTGSCGKKAATCEEWVRDNPEAFAEAYWTINGLKVYQDNGEAPAPESSSAPGYSTAISVPLPVSTINTSFPTSAPPVIPIDLPSLIIPSVSGIFAPIPTSEVLSGLPSKTPTVPVAPLPTGVASSAKPSSKPLPTKSRGAASPVKPTPQAPAQTGANGMPGFQWPGDSAGQPDDAPAATTSAASAPEPTDAPVQNSTGGAAAPSPSTLQSIAQSSSAPVVSESPAPAPLPTNTNDTPPAIPVLPVVTETVGAVHTVYETFYATVTARAAETPAPDARKARMQRHLREHRQRLTKHHARH</sequence>
<evidence type="ECO:0000256" key="2">
    <source>
        <dbReference type="ARBA" id="ARBA00006865"/>
    </source>
</evidence>
<dbReference type="EMBL" id="ML976019">
    <property type="protein sequence ID" value="KAF1944136.1"/>
    <property type="molecule type" value="Genomic_DNA"/>
</dbReference>
<gene>
    <name evidence="9" type="ORF">EJ02DRAFT_109735</name>
</gene>
<evidence type="ECO:0000256" key="1">
    <source>
        <dbReference type="ARBA" id="ARBA00000124"/>
    </source>
</evidence>
<evidence type="ECO:0000256" key="4">
    <source>
        <dbReference type="ARBA" id="ARBA00022801"/>
    </source>
</evidence>
<feature type="compositionally biased region" description="Low complexity" evidence="6">
    <location>
        <begin position="488"/>
        <end position="500"/>
    </location>
</feature>
<evidence type="ECO:0000256" key="5">
    <source>
        <dbReference type="ARBA" id="ARBA00023295"/>
    </source>
</evidence>
<feature type="region of interest" description="Disordered" evidence="6">
    <location>
        <begin position="389"/>
        <end position="513"/>
    </location>
</feature>
<dbReference type="PANTHER" id="PTHR10963:SF24">
    <property type="entry name" value="GLYCOSIDASE C21B10.07-RELATED"/>
    <property type="match status" value="1"/>
</dbReference>
<evidence type="ECO:0000313" key="10">
    <source>
        <dbReference type="Proteomes" id="UP000800038"/>
    </source>
</evidence>
<dbReference type="FunFam" id="2.60.120.200:FF:000114">
    <property type="entry name" value="Probable endo-1,3(4)-beta-glucanase NFIA_089530"/>
    <property type="match status" value="1"/>
</dbReference>
<keyword evidence="7" id="KW-0732">Signal</keyword>
<dbReference type="Gene3D" id="2.60.120.200">
    <property type="match status" value="1"/>
</dbReference>
<dbReference type="PANTHER" id="PTHR10963">
    <property type="entry name" value="GLYCOSYL HYDROLASE-RELATED"/>
    <property type="match status" value="1"/>
</dbReference>
<dbReference type="PROSITE" id="PS51762">
    <property type="entry name" value="GH16_2"/>
    <property type="match status" value="1"/>
</dbReference>